<dbReference type="Pfam" id="PF00990">
    <property type="entry name" value="GGDEF"/>
    <property type="match status" value="1"/>
</dbReference>
<dbReference type="PANTHER" id="PTHR45138">
    <property type="entry name" value="REGULATORY COMPONENTS OF SENSORY TRANSDUCTION SYSTEM"/>
    <property type="match status" value="1"/>
</dbReference>
<dbReference type="CDD" id="cd01949">
    <property type="entry name" value="GGDEF"/>
    <property type="match status" value="1"/>
</dbReference>
<reference evidence="4 5" key="1">
    <citation type="submission" date="2020-12" db="EMBL/GenBank/DDBJ databases">
        <title>Comparative genome analysis of fungal antagonists Marinomonas ostreistagni 398 and M. spartinae 468.</title>
        <authorList>
            <person name="Fields J.L."/>
            <person name="Mavrodi O.V."/>
            <person name="Biber P.D."/>
            <person name="Indest K.J."/>
            <person name="Mavrodi D.V."/>
        </authorList>
    </citation>
    <scope>NUCLEOTIDE SEQUENCE [LARGE SCALE GENOMIC DNA]</scope>
    <source>
        <strain evidence="4 5">USM7</strain>
    </source>
</reference>
<comment type="catalytic activity">
    <reaction evidence="2">
        <text>2 GTP = 3',3'-c-di-GMP + 2 diphosphate</text>
        <dbReference type="Rhea" id="RHEA:24898"/>
        <dbReference type="ChEBI" id="CHEBI:33019"/>
        <dbReference type="ChEBI" id="CHEBI:37565"/>
        <dbReference type="ChEBI" id="CHEBI:58805"/>
        <dbReference type="EC" id="2.7.7.65"/>
    </reaction>
</comment>
<dbReference type="PROSITE" id="PS50887">
    <property type="entry name" value="GGDEF"/>
    <property type="match status" value="1"/>
</dbReference>
<evidence type="ECO:0000313" key="4">
    <source>
        <dbReference type="EMBL" id="MBJ7550228.1"/>
    </source>
</evidence>
<dbReference type="InterPro" id="IPR050469">
    <property type="entry name" value="Diguanylate_Cyclase"/>
</dbReference>
<protein>
    <recommendedName>
        <fullName evidence="1">diguanylate cyclase</fullName>
        <ecNumber evidence="1">2.7.7.65</ecNumber>
    </recommendedName>
</protein>
<proteinExistence type="predicted"/>
<gene>
    <name evidence="4" type="ORF">JHD44_06015</name>
</gene>
<dbReference type="NCBIfam" id="TIGR00254">
    <property type="entry name" value="GGDEF"/>
    <property type="match status" value="1"/>
</dbReference>
<organism evidence="4 5">
    <name type="scientific">Marinomonas ostreistagni</name>
    <dbReference type="NCBI Taxonomy" id="359209"/>
    <lineage>
        <taxon>Bacteria</taxon>
        <taxon>Pseudomonadati</taxon>
        <taxon>Pseudomonadota</taxon>
        <taxon>Gammaproteobacteria</taxon>
        <taxon>Oceanospirillales</taxon>
        <taxon>Oceanospirillaceae</taxon>
        <taxon>Marinomonas</taxon>
    </lineage>
</organism>
<dbReference type="Gene3D" id="1.20.120.30">
    <property type="entry name" value="Aspartate receptor, ligand-binding domain"/>
    <property type="match status" value="1"/>
</dbReference>
<evidence type="ECO:0000313" key="5">
    <source>
        <dbReference type="Proteomes" id="UP000598488"/>
    </source>
</evidence>
<evidence type="ECO:0000259" key="3">
    <source>
        <dbReference type="PROSITE" id="PS50887"/>
    </source>
</evidence>
<sequence length="292" mass="33374">MQTFDFQNFVSALDTAQQAHFEWSQRILRCAVLHTRPQEDMMRTNAHHICLFGQFLDQHKIAFYTINTDRAEQLFLVHKQMHDAIRSIAIPISKGKPGNKVDLDEFETSQAAMLDHLAYFKTNAIHQYTQIDSLTGLPLRQRLTQDFEAKKNRGNWAVGLMFMDVDHFKAINDLYGHSMGDRVLQHLVKQTHSLLEPHQSMYRYGGEEFVVVSNDLVESYDALELAEQIRASLFNTPVEIENGDTIPISVTIGVAIASEGEPLANLIERADHAMYLGKKQGRNRVIHLENLN</sequence>
<accession>A0ABS0Z991</accession>
<dbReference type="InterPro" id="IPR000160">
    <property type="entry name" value="GGDEF_dom"/>
</dbReference>
<keyword evidence="5" id="KW-1185">Reference proteome</keyword>
<dbReference type="EC" id="2.7.7.65" evidence="1"/>
<dbReference type="PANTHER" id="PTHR45138:SF9">
    <property type="entry name" value="DIGUANYLATE CYCLASE DGCM-RELATED"/>
    <property type="match status" value="1"/>
</dbReference>
<dbReference type="EMBL" id="JAEMUH010000005">
    <property type="protein sequence ID" value="MBJ7550228.1"/>
    <property type="molecule type" value="Genomic_DNA"/>
</dbReference>
<feature type="domain" description="GGDEF" evidence="3">
    <location>
        <begin position="156"/>
        <end position="290"/>
    </location>
</feature>
<evidence type="ECO:0000256" key="2">
    <source>
        <dbReference type="ARBA" id="ARBA00034247"/>
    </source>
</evidence>
<comment type="caution">
    <text evidence="4">The sequence shown here is derived from an EMBL/GenBank/DDBJ whole genome shotgun (WGS) entry which is preliminary data.</text>
</comment>
<dbReference type="Proteomes" id="UP000598488">
    <property type="component" value="Unassembled WGS sequence"/>
</dbReference>
<dbReference type="RefSeq" id="WP_199461867.1">
    <property type="nucleotide sequence ID" value="NZ_JAEMUH010000005.1"/>
</dbReference>
<dbReference type="InterPro" id="IPR043128">
    <property type="entry name" value="Rev_trsase/Diguanyl_cyclase"/>
</dbReference>
<name>A0ABS0Z991_9GAMM</name>
<dbReference type="SUPFAM" id="SSF55073">
    <property type="entry name" value="Nucleotide cyclase"/>
    <property type="match status" value="1"/>
</dbReference>
<dbReference type="InterPro" id="IPR029787">
    <property type="entry name" value="Nucleotide_cyclase"/>
</dbReference>
<dbReference type="Gene3D" id="3.30.70.270">
    <property type="match status" value="1"/>
</dbReference>
<evidence type="ECO:0000256" key="1">
    <source>
        <dbReference type="ARBA" id="ARBA00012528"/>
    </source>
</evidence>
<dbReference type="SMART" id="SM00267">
    <property type="entry name" value="GGDEF"/>
    <property type="match status" value="1"/>
</dbReference>